<evidence type="ECO:0000313" key="3">
    <source>
        <dbReference type="Proteomes" id="UP000255082"/>
    </source>
</evidence>
<reference evidence="2 3" key="1">
    <citation type="submission" date="2018-06" db="EMBL/GenBank/DDBJ databases">
        <authorList>
            <consortium name="Pathogen Informatics"/>
            <person name="Doyle S."/>
        </authorList>
    </citation>
    <scope>NUCLEOTIDE SEQUENCE [LARGE SCALE GENOMIC DNA]</scope>
    <source>
        <strain evidence="2 3">NCTC13184</strain>
    </source>
</reference>
<dbReference type="InterPro" id="IPR052509">
    <property type="entry name" value="Metal_resp_DNA-bind_regulator"/>
</dbReference>
<accession>A0A378X302</accession>
<dbReference type="Proteomes" id="UP000255082">
    <property type="component" value="Unassembled WGS sequence"/>
</dbReference>
<dbReference type="InterPro" id="IPR005149">
    <property type="entry name" value="Tscrpt_reg_PadR_N"/>
</dbReference>
<dbReference type="InterPro" id="IPR036390">
    <property type="entry name" value="WH_DNA-bd_sf"/>
</dbReference>
<feature type="domain" description="Transcription regulator PadR N-terminal" evidence="1">
    <location>
        <begin position="19"/>
        <end position="93"/>
    </location>
</feature>
<dbReference type="PANTHER" id="PTHR33169:SF27">
    <property type="entry name" value="TRANSCRIPTIONAL REGULATOR PADR FAMILY PROTEIN"/>
    <property type="match status" value="1"/>
</dbReference>
<dbReference type="InterPro" id="IPR036388">
    <property type="entry name" value="WH-like_DNA-bd_sf"/>
</dbReference>
<gene>
    <name evidence="2" type="ORF">NCTC13184_06521</name>
</gene>
<dbReference type="SUPFAM" id="SSF46785">
    <property type="entry name" value="Winged helix' DNA-binding domain"/>
    <property type="match status" value="1"/>
</dbReference>
<name>A0A378X302_9NOCA</name>
<dbReference type="Pfam" id="PF03551">
    <property type="entry name" value="PadR"/>
    <property type="match status" value="1"/>
</dbReference>
<protein>
    <submittedName>
        <fullName evidence="2">Transcriptional regulator, Acidobacterial, PadR-family</fullName>
    </submittedName>
</protein>
<organism evidence="2 3">
    <name type="scientific">Nocardia africana</name>
    <dbReference type="NCBI Taxonomy" id="134964"/>
    <lineage>
        <taxon>Bacteria</taxon>
        <taxon>Bacillati</taxon>
        <taxon>Actinomycetota</taxon>
        <taxon>Actinomycetes</taxon>
        <taxon>Mycobacteriales</taxon>
        <taxon>Nocardiaceae</taxon>
        <taxon>Nocardia</taxon>
    </lineage>
</organism>
<evidence type="ECO:0000313" key="2">
    <source>
        <dbReference type="EMBL" id="SUA47976.1"/>
    </source>
</evidence>
<sequence>MGGMPTSDRFKRSPLAMAVLGILHLEPMHPYAVQRRIKEWGKDKVVNVGQRAQLYKTIARLQDAGLVAVRATGRDQQYPERTVYEITDAGRDACMAWITDMIAVPRNEFPEFPAALSFLMLLGPDAARAELERRLAALRAERSELDTGIAQATRFGLPRVTMLEDEYQRAVTEAEIRWLESVVADLADGTLTWSWESLAQFQDQPPAGD</sequence>
<dbReference type="EMBL" id="UGRU01000001">
    <property type="protein sequence ID" value="SUA47976.1"/>
    <property type="molecule type" value="Genomic_DNA"/>
</dbReference>
<dbReference type="PANTHER" id="PTHR33169">
    <property type="entry name" value="PADR-FAMILY TRANSCRIPTIONAL REGULATOR"/>
    <property type="match status" value="1"/>
</dbReference>
<proteinExistence type="predicted"/>
<evidence type="ECO:0000259" key="1">
    <source>
        <dbReference type="Pfam" id="PF03551"/>
    </source>
</evidence>
<dbReference type="Gene3D" id="1.10.10.10">
    <property type="entry name" value="Winged helix-like DNA-binding domain superfamily/Winged helix DNA-binding domain"/>
    <property type="match status" value="1"/>
</dbReference>
<dbReference type="AlphaFoldDB" id="A0A378X302"/>